<organism evidence="1 2">
    <name type="scientific">Galerina marginata (strain CBS 339.88)</name>
    <dbReference type="NCBI Taxonomy" id="685588"/>
    <lineage>
        <taxon>Eukaryota</taxon>
        <taxon>Fungi</taxon>
        <taxon>Dikarya</taxon>
        <taxon>Basidiomycota</taxon>
        <taxon>Agaricomycotina</taxon>
        <taxon>Agaricomycetes</taxon>
        <taxon>Agaricomycetidae</taxon>
        <taxon>Agaricales</taxon>
        <taxon>Agaricineae</taxon>
        <taxon>Strophariaceae</taxon>
        <taxon>Galerina</taxon>
    </lineage>
</organism>
<name>A0A067SXU4_GALM3</name>
<dbReference type="EMBL" id="KL142392">
    <property type="protein sequence ID" value="KDR71578.1"/>
    <property type="molecule type" value="Genomic_DNA"/>
</dbReference>
<dbReference type="Proteomes" id="UP000027222">
    <property type="component" value="Unassembled WGS sequence"/>
</dbReference>
<sequence length="609" mass="68734">MAQITDLPTELILQILQDDLILAADLYAVGVASKRLNLIAIPLLLKAQGVSNPEDSISLSFDHGSLHPSQRYPGLSRMTSTINQQEKNIPVEAAIMVAFSISSIREMKCTFPQSFTDLRILLHHIERLAGLLSRLESVKSMTFYFIGDHRHRHLSLNPLSANPVPFADIFSDIVHSLTLKSCEKFVLYNQSHRLQGQWEFGVDLDEQTETYNEVGGSFGNSASTSPSINLPNETGKTKSVSNLLRWTWARFENVVLSHFTRSSKFKLLSISTKSNPLYPSFHPSVLDHRASGTLRALYIQTPFVLLPRCLPAIRNIIHTSASTLTSLTLSYIIFDEHLFDSCLSSLFLDRHNAITQLSILHCRQISPKAFLAFLGCFNDRLEYLELDREMGAITGSEDLPRLFFPKLHTLKAPLDWVAHILKMSLPNIFAMTIQCRLGSTVYFMYDIFRPHLDSVLKPVHSSWTWPLRHNPVTKVEITINSKLDRKRPWQMEDGVISVPAHWHLISSLELSNANPPANPTEAGAMVQWVTTLFPAVEQVTLPFPHIPSGTMSIPEYKCYQEKAANEGVALLRIALKKSWIGFPDAPPHAWKRLVVGPWRFSFDLDPEQV</sequence>
<accession>A0A067SXU4</accession>
<reference evidence="2" key="1">
    <citation type="journal article" date="2014" name="Proc. Natl. Acad. Sci. U.S.A.">
        <title>Extensive sampling of basidiomycete genomes demonstrates inadequacy of the white-rot/brown-rot paradigm for wood decay fungi.</title>
        <authorList>
            <person name="Riley R."/>
            <person name="Salamov A.A."/>
            <person name="Brown D.W."/>
            <person name="Nagy L.G."/>
            <person name="Floudas D."/>
            <person name="Held B.W."/>
            <person name="Levasseur A."/>
            <person name="Lombard V."/>
            <person name="Morin E."/>
            <person name="Otillar R."/>
            <person name="Lindquist E.A."/>
            <person name="Sun H."/>
            <person name="LaButti K.M."/>
            <person name="Schmutz J."/>
            <person name="Jabbour D."/>
            <person name="Luo H."/>
            <person name="Baker S.E."/>
            <person name="Pisabarro A.G."/>
            <person name="Walton J.D."/>
            <person name="Blanchette R.A."/>
            <person name="Henrissat B."/>
            <person name="Martin F."/>
            <person name="Cullen D."/>
            <person name="Hibbett D.S."/>
            <person name="Grigoriev I.V."/>
        </authorList>
    </citation>
    <scope>NUCLEOTIDE SEQUENCE [LARGE SCALE GENOMIC DNA]</scope>
    <source>
        <strain evidence="2">CBS 339.88</strain>
    </source>
</reference>
<protein>
    <submittedName>
        <fullName evidence="1">Uncharacterized protein</fullName>
    </submittedName>
</protein>
<keyword evidence="2" id="KW-1185">Reference proteome</keyword>
<dbReference type="AlphaFoldDB" id="A0A067SXU4"/>
<evidence type="ECO:0000313" key="1">
    <source>
        <dbReference type="EMBL" id="KDR71578.1"/>
    </source>
</evidence>
<dbReference type="OrthoDB" id="3037258at2759"/>
<proteinExistence type="predicted"/>
<dbReference type="HOGENOM" id="CLU_448362_0_0_1"/>
<evidence type="ECO:0000313" key="2">
    <source>
        <dbReference type="Proteomes" id="UP000027222"/>
    </source>
</evidence>
<gene>
    <name evidence="1" type="ORF">GALMADRAFT_791703</name>
</gene>